<evidence type="ECO:0000313" key="2">
    <source>
        <dbReference type="Proteomes" id="UP000286220"/>
    </source>
</evidence>
<proteinExistence type="predicted"/>
<gene>
    <name evidence="1" type="ORF">DW912_03225</name>
</gene>
<sequence length="83" mass="9758">MDRRRIAIFSNELRRLLNSQRMAEVINRINQANLSQQELEFLFECLHTDGYDETTDSFILCESDNSAFLSLVNMVESKVNKRE</sequence>
<organism evidence="1 2">
    <name type="scientific">Agathobacter rectalis</name>
    <dbReference type="NCBI Taxonomy" id="39491"/>
    <lineage>
        <taxon>Bacteria</taxon>
        <taxon>Bacillati</taxon>
        <taxon>Bacillota</taxon>
        <taxon>Clostridia</taxon>
        <taxon>Lachnospirales</taxon>
        <taxon>Lachnospiraceae</taxon>
        <taxon>Agathobacter</taxon>
    </lineage>
</organism>
<accession>A0A413U804</accession>
<dbReference type="RefSeq" id="WP_118333228.1">
    <property type="nucleotide sequence ID" value="NZ_QSFZ01000002.1"/>
</dbReference>
<evidence type="ECO:0000313" key="1">
    <source>
        <dbReference type="EMBL" id="RHA94040.1"/>
    </source>
</evidence>
<dbReference type="EMBL" id="QSFZ01000002">
    <property type="protein sequence ID" value="RHA94040.1"/>
    <property type="molecule type" value="Genomic_DNA"/>
</dbReference>
<dbReference type="AlphaFoldDB" id="A0A413U804"/>
<reference evidence="1 2" key="1">
    <citation type="submission" date="2018-08" db="EMBL/GenBank/DDBJ databases">
        <title>A genome reference for cultivated species of the human gut microbiota.</title>
        <authorList>
            <person name="Zou Y."/>
            <person name="Xue W."/>
            <person name="Luo G."/>
        </authorList>
    </citation>
    <scope>NUCLEOTIDE SEQUENCE [LARGE SCALE GENOMIC DNA]</scope>
    <source>
        <strain evidence="1 2">AM42-17AT</strain>
    </source>
</reference>
<dbReference type="Proteomes" id="UP000286220">
    <property type="component" value="Unassembled WGS sequence"/>
</dbReference>
<protein>
    <submittedName>
        <fullName evidence="1">Uncharacterized protein</fullName>
    </submittedName>
</protein>
<comment type="caution">
    <text evidence="1">The sequence shown here is derived from an EMBL/GenBank/DDBJ whole genome shotgun (WGS) entry which is preliminary data.</text>
</comment>
<name>A0A413U804_9FIRM</name>